<name>A0A0N1P157_9EURO</name>
<protein>
    <recommendedName>
        <fullName evidence="4">Cell wall proline rich protein</fullName>
    </recommendedName>
</protein>
<feature type="region of interest" description="Disordered" evidence="1">
    <location>
        <begin position="457"/>
        <end position="483"/>
    </location>
</feature>
<feature type="compositionally biased region" description="Polar residues" evidence="1">
    <location>
        <begin position="102"/>
        <end position="112"/>
    </location>
</feature>
<dbReference type="VEuPathDB" id="FungiDB:AB675_7000"/>
<dbReference type="Proteomes" id="UP000038010">
    <property type="component" value="Unassembled WGS sequence"/>
</dbReference>
<feature type="compositionally biased region" description="Low complexity" evidence="1">
    <location>
        <begin position="213"/>
        <end position="225"/>
    </location>
</feature>
<feature type="region of interest" description="Disordered" evidence="1">
    <location>
        <begin position="1"/>
        <end position="243"/>
    </location>
</feature>
<dbReference type="STRING" id="1664694.A0A0N1P157"/>
<organism evidence="2 3">
    <name type="scientific">Cyphellophora attinorum</name>
    <dbReference type="NCBI Taxonomy" id="1664694"/>
    <lineage>
        <taxon>Eukaryota</taxon>
        <taxon>Fungi</taxon>
        <taxon>Dikarya</taxon>
        <taxon>Ascomycota</taxon>
        <taxon>Pezizomycotina</taxon>
        <taxon>Eurotiomycetes</taxon>
        <taxon>Chaetothyriomycetidae</taxon>
        <taxon>Chaetothyriales</taxon>
        <taxon>Cyphellophoraceae</taxon>
        <taxon>Cyphellophora</taxon>
    </lineage>
</organism>
<dbReference type="RefSeq" id="XP_018003117.1">
    <property type="nucleotide sequence ID" value="XM_018147334.1"/>
</dbReference>
<reference evidence="2 3" key="1">
    <citation type="submission" date="2015-06" db="EMBL/GenBank/DDBJ databases">
        <title>Draft genome of the ant-associated black yeast Phialophora attae CBS 131958.</title>
        <authorList>
            <person name="Moreno L.F."/>
            <person name="Stielow B.J."/>
            <person name="de Hoog S."/>
            <person name="Vicente V.A."/>
            <person name="Weiss V.A."/>
            <person name="de Vries M."/>
            <person name="Cruz L.M."/>
            <person name="Souza E.M."/>
        </authorList>
    </citation>
    <scope>NUCLEOTIDE SEQUENCE [LARGE SCALE GENOMIC DNA]</scope>
    <source>
        <strain evidence="2 3">CBS 131958</strain>
    </source>
</reference>
<feature type="region of interest" description="Disordered" evidence="1">
    <location>
        <begin position="708"/>
        <end position="751"/>
    </location>
</feature>
<gene>
    <name evidence="2" type="ORF">AB675_7000</name>
</gene>
<evidence type="ECO:0000313" key="2">
    <source>
        <dbReference type="EMBL" id="KPI43154.1"/>
    </source>
</evidence>
<dbReference type="GeneID" id="28739214"/>
<comment type="caution">
    <text evidence="2">The sequence shown here is derived from an EMBL/GenBank/DDBJ whole genome shotgun (WGS) entry which is preliminary data.</text>
</comment>
<dbReference type="AlphaFoldDB" id="A0A0N1P157"/>
<proteinExistence type="predicted"/>
<dbReference type="EMBL" id="LFJN01000005">
    <property type="protein sequence ID" value="KPI43154.1"/>
    <property type="molecule type" value="Genomic_DNA"/>
</dbReference>
<dbReference type="OrthoDB" id="5406427at2759"/>
<feature type="compositionally biased region" description="Low complexity" evidence="1">
    <location>
        <begin position="333"/>
        <end position="348"/>
    </location>
</feature>
<feature type="region of interest" description="Disordered" evidence="1">
    <location>
        <begin position="278"/>
        <end position="443"/>
    </location>
</feature>
<feature type="compositionally biased region" description="Low complexity" evidence="1">
    <location>
        <begin position="358"/>
        <end position="374"/>
    </location>
</feature>
<feature type="compositionally biased region" description="Polar residues" evidence="1">
    <location>
        <begin position="709"/>
        <end position="732"/>
    </location>
</feature>
<evidence type="ECO:0008006" key="4">
    <source>
        <dbReference type="Google" id="ProtNLM"/>
    </source>
</evidence>
<feature type="compositionally biased region" description="Polar residues" evidence="1">
    <location>
        <begin position="18"/>
        <end position="34"/>
    </location>
</feature>
<keyword evidence="3" id="KW-1185">Reference proteome</keyword>
<feature type="compositionally biased region" description="Polar residues" evidence="1">
    <location>
        <begin position="187"/>
        <end position="207"/>
    </location>
</feature>
<feature type="compositionally biased region" description="Basic residues" evidence="1">
    <location>
        <begin position="417"/>
        <end position="427"/>
    </location>
</feature>
<evidence type="ECO:0000256" key="1">
    <source>
        <dbReference type="SAM" id="MobiDB-lite"/>
    </source>
</evidence>
<feature type="compositionally biased region" description="Low complexity" evidence="1">
    <location>
        <begin position="278"/>
        <end position="287"/>
    </location>
</feature>
<sequence length="812" mass="87640">MPSRNPNTVELPLFSFNPGMSTAQTTHSDENLPSSEDEVIAKRTRPAPLPDFSFNPGADLTPDREPSPTHPVLQEMQLNQQRAVRSARPAPLPAFTFGSAVASATPSPTRSTFGDAPGSAGPGHKRRGSEFVGGGKEGTQLISTSPAKSDYRPPPVSGQPRGHMHRRSQAVSISDIDTSDLIKVQALSKSRSGSQPGTPSDATFPTPRQSPPRHSISHSQSTPSSPRRESLNMPRPRVGFADRVEMIPRPLSLISSETEGSCSTVRGHSVTGSIISIASGLSGPPSAVNSPTRARTLDDSPTRPRPRTADPATLMSSASTRSAPAELEIPKRPLSASGSPSAPLSDSPPSKKKHFWFSPTPSDDLPTPTATSSPMVIPSTLPAPHEQPRPKTSPERTASVKKKRKYNTWTSGIFSRKTAKRQSKNAKRTPTPPALMRRASDRINDVFDQDDTVVLRSASPIAHRTRPKSTPMALTSPPPMMQTQSEPIIDLDAVMADAPAVTPSRGPTGRIAKLHSSERRGQVDAFGSFHKRAESAPDMQPVNRASFNIHRMGSNTSLTEDVFDEEEEDNFLAGKETDVDEAKDVESMVSPMGMEDRVEEGLGLALSTDDVVIVDPEGDFDPNRSSNSTIEALPNELKRPASSPMIFSYSIPHSQYASSTEGRTTSASMVSSPDAEHVSFESFPRGPRYLGEPNPDFVLRASNEDLPSLSDSHSSGMIPRMSSSANTRSSVEQRAHSVCVPGTSRSSQPAWKRASLASLNRLIPGSANGSKLKFEAVPAEQQSVQSETVEKRKSHRLSKLMKFWRSKEKLTE</sequence>
<evidence type="ECO:0000313" key="3">
    <source>
        <dbReference type="Proteomes" id="UP000038010"/>
    </source>
</evidence>
<accession>A0A0N1P157</accession>